<evidence type="ECO:0000313" key="2">
    <source>
        <dbReference type="Proteomes" id="UP000017973"/>
    </source>
</evidence>
<keyword evidence="2" id="KW-1185">Reference proteome</keyword>
<proteinExistence type="predicted"/>
<dbReference type="EMBL" id="AYJU01000001">
    <property type="protein sequence ID" value="EST56702.1"/>
    <property type="molecule type" value="Genomic_DNA"/>
</dbReference>
<name>V6MEN6_9BACL</name>
<protein>
    <submittedName>
        <fullName evidence="1">Uncharacterized protein</fullName>
    </submittedName>
</protein>
<accession>V6MEN6</accession>
<organism evidence="1 2">
    <name type="scientific">Brevibacillus panacihumi W25</name>
    <dbReference type="NCBI Taxonomy" id="1408254"/>
    <lineage>
        <taxon>Bacteria</taxon>
        <taxon>Bacillati</taxon>
        <taxon>Bacillota</taxon>
        <taxon>Bacilli</taxon>
        <taxon>Bacillales</taxon>
        <taxon>Paenibacillaceae</taxon>
        <taxon>Brevibacillus</taxon>
    </lineage>
</organism>
<dbReference type="AlphaFoldDB" id="V6MEN6"/>
<gene>
    <name evidence="1" type="ORF">T458_00015</name>
</gene>
<dbReference type="PATRIC" id="fig|1408254.3.peg.3"/>
<evidence type="ECO:0000313" key="1">
    <source>
        <dbReference type="EMBL" id="EST56702.1"/>
    </source>
</evidence>
<comment type="caution">
    <text evidence="1">The sequence shown here is derived from an EMBL/GenBank/DDBJ whole genome shotgun (WGS) entry which is preliminary data.</text>
</comment>
<sequence length="113" mass="13465">MLNDLQRYKLANLLRNSYESDPWSLERIASHLGFQLTQREKEALRREINTICSRYSDLECVANIGKGYFLPRSPLEFQKIIYFYESRLHGVLERRKQFEKVIQNLKQNEPATV</sequence>
<reference evidence="1 2" key="1">
    <citation type="journal article" date="2014" name="Genome Announc.">
        <title>Draft Genome Sequence of Brevibacillus panacihumi Strain W25, a Halotolerant Hydrocarbon-Degrading Bacterium.</title>
        <authorList>
            <person name="Wang X."/>
            <person name="Jin D."/>
            <person name="Zhou L."/>
            <person name="Wu L."/>
            <person name="An W."/>
            <person name="Chen Y."/>
            <person name="Zhao L."/>
        </authorList>
    </citation>
    <scope>NUCLEOTIDE SEQUENCE [LARGE SCALE GENOMIC DNA]</scope>
    <source>
        <strain evidence="1 2">W25</strain>
    </source>
</reference>
<dbReference type="Proteomes" id="UP000017973">
    <property type="component" value="Unassembled WGS sequence"/>
</dbReference>
<dbReference type="HOGENOM" id="CLU_2128723_0_0_9"/>